<sequence>MRHYIGQLSLIHGWLPMLAQVGAAAVLSYAVYRRSRLIPVIAGLAMGVVLAAVAYWYLDALGVAGEPAPPWLWLWIAGIGLSAGLTGPIGAGCGGGAGR</sequence>
<feature type="transmembrane region" description="Helical" evidence="1">
    <location>
        <begin position="70"/>
        <end position="93"/>
    </location>
</feature>
<organism evidence="2 3">
    <name type="scientific">Mycobacteroides abscessus 21</name>
    <dbReference type="NCBI Taxonomy" id="1299324"/>
    <lineage>
        <taxon>Bacteria</taxon>
        <taxon>Bacillati</taxon>
        <taxon>Actinomycetota</taxon>
        <taxon>Actinomycetes</taxon>
        <taxon>Mycobacteriales</taxon>
        <taxon>Mycobacteriaceae</taxon>
        <taxon>Mycobacteroides</taxon>
        <taxon>Mycobacteroides abscessus</taxon>
    </lineage>
</organism>
<gene>
    <name evidence="2" type="ORF">I543_1176</name>
</gene>
<feature type="transmembrane region" description="Helical" evidence="1">
    <location>
        <begin position="37"/>
        <end position="58"/>
    </location>
</feature>
<comment type="caution">
    <text evidence="2">The sequence shown here is derived from an EMBL/GenBank/DDBJ whole genome shotgun (WGS) entry which is preliminary data.</text>
</comment>
<name>A0A829PYL9_9MYCO</name>
<keyword evidence="1" id="KW-1133">Transmembrane helix</keyword>
<protein>
    <submittedName>
        <fullName evidence="2">Putative membrane protein</fullName>
    </submittedName>
</protein>
<reference evidence="2 3" key="1">
    <citation type="submission" date="2013-12" db="EMBL/GenBank/DDBJ databases">
        <authorList>
            <person name="Madinger N."/>
            <person name="Lenaerts A."/>
            <person name="Ordway D."/>
            <person name="DeGroote M.A."/>
            <person name="Parker T."/>
            <person name="Sizemore C."/>
            <person name="Tallon L.J."/>
            <person name="Sadzewicz L.K."/>
            <person name="Sengamalay N."/>
            <person name="Fraser C.M."/>
            <person name="Hine E."/>
            <person name="Shefchek K.A."/>
            <person name="Das S.P."/>
            <person name="Tettelin H."/>
        </authorList>
    </citation>
    <scope>NUCLEOTIDE SEQUENCE [LARGE SCALE GENOMIC DNA]</scope>
    <source>
        <strain evidence="2 3">21</strain>
    </source>
</reference>
<evidence type="ECO:0000256" key="1">
    <source>
        <dbReference type="SAM" id="Phobius"/>
    </source>
</evidence>
<evidence type="ECO:0000313" key="2">
    <source>
        <dbReference type="EMBL" id="EUA45550.1"/>
    </source>
</evidence>
<evidence type="ECO:0000313" key="3">
    <source>
        <dbReference type="Proteomes" id="UP000020103"/>
    </source>
</evidence>
<dbReference type="Proteomes" id="UP000020103">
    <property type="component" value="Unassembled WGS sequence"/>
</dbReference>
<feature type="transmembrane region" description="Helical" evidence="1">
    <location>
        <begin position="12"/>
        <end position="32"/>
    </location>
</feature>
<dbReference type="AlphaFoldDB" id="A0A829PYL9"/>
<proteinExistence type="predicted"/>
<dbReference type="EMBL" id="JAOF01000001">
    <property type="protein sequence ID" value="EUA45550.1"/>
    <property type="molecule type" value="Genomic_DNA"/>
</dbReference>
<keyword evidence="1" id="KW-0472">Membrane</keyword>
<keyword evidence="1" id="KW-0812">Transmembrane</keyword>
<accession>A0A829PYL9</accession>